<feature type="region of interest" description="Disordered" evidence="7">
    <location>
        <begin position="140"/>
        <end position="184"/>
    </location>
</feature>
<keyword evidence="3" id="KW-0238">DNA-binding</keyword>
<feature type="domain" description="AP2/ERF" evidence="8">
    <location>
        <begin position="89"/>
        <end position="146"/>
    </location>
</feature>
<dbReference type="GO" id="GO:0005634">
    <property type="term" value="C:nucleus"/>
    <property type="evidence" value="ECO:0007669"/>
    <property type="project" value="UniProtKB-SubCell"/>
</dbReference>
<evidence type="ECO:0000259" key="8">
    <source>
        <dbReference type="PROSITE" id="PS51032"/>
    </source>
</evidence>
<keyword evidence="5" id="KW-0539">Nucleus</keyword>
<dbReference type="GO" id="GO:0003677">
    <property type="term" value="F:DNA binding"/>
    <property type="evidence" value="ECO:0007669"/>
    <property type="project" value="UniProtKB-KW"/>
</dbReference>
<dbReference type="Proteomes" id="UP001281410">
    <property type="component" value="Unassembled WGS sequence"/>
</dbReference>
<evidence type="ECO:0000313" key="10">
    <source>
        <dbReference type="Proteomes" id="UP001281410"/>
    </source>
</evidence>
<dbReference type="AlphaFoldDB" id="A0AAD9ZR19"/>
<evidence type="ECO:0000256" key="2">
    <source>
        <dbReference type="ARBA" id="ARBA00023015"/>
    </source>
</evidence>
<dbReference type="SMART" id="SM00380">
    <property type="entry name" value="AP2"/>
    <property type="match status" value="1"/>
</dbReference>
<evidence type="ECO:0000256" key="6">
    <source>
        <dbReference type="ARBA" id="ARBA00024343"/>
    </source>
</evidence>
<dbReference type="GO" id="GO:0003700">
    <property type="term" value="F:DNA-binding transcription factor activity"/>
    <property type="evidence" value="ECO:0007669"/>
    <property type="project" value="InterPro"/>
</dbReference>
<dbReference type="FunFam" id="3.30.730.10:FF:000001">
    <property type="entry name" value="Ethylene-responsive transcription factor 2"/>
    <property type="match status" value="1"/>
</dbReference>
<dbReference type="InterPro" id="IPR016177">
    <property type="entry name" value="DNA-bd_dom_sf"/>
</dbReference>
<dbReference type="EMBL" id="JANJYJ010000009">
    <property type="protein sequence ID" value="KAK3189208.1"/>
    <property type="molecule type" value="Genomic_DNA"/>
</dbReference>
<dbReference type="GO" id="GO:0009873">
    <property type="term" value="P:ethylene-activated signaling pathway"/>
    <property type="evidence" value="ECO:0007669"/>
    <property type="project" value="InterPro"/>
</dbReference>
<protein>
    <recommendedName>
        <fullName evidence="8">AP2/ERF domain-containing protein</fullName>
    </recommendedName>
</protein>
<dbReference type="PANTHER" id="PTHR31190">
    <property type="entry name" value="DNA-BINDING DOMAIN"/>
    <property type="match status" value="1"/>
</dbReference>
<dbReference type="InterPro" id="IPR044808">
    <property type="entry name" value="ERF_plant"/>
</dbReference>
<keyword evidence="2" id="KW-0805">Transcription regulation</keyword>
<gene>
    <name evidence="9" type="ORF">Dsin_028769</name>
</gene>
<comment type="similarity">
    <text evidence="6">Belongs to the AP2/ERF transcription factor family. ERF subfamily.</text>
</comment>
<feature type="compositionally biased region" description="Pro residues" evidence="7">
    <location>
        <begin position="173"/>
        <end position="184"/>
    </location>
</feature>
<feature type="region of interest" description="Disordered" evidence="7">
    <location>
        <begin position="46"/>
        <end position="83"/>
    </location>
</feature>
<evidence type="ECO:0000256" key="3">
    <source>
        <dbReference type="ARBA" id="ARBA00023125"/>
    </source>
</evidence>
<evidence type="ECO:0000256" key="4">
    <source>
        <dbReference type="ARBA" id="ARBA00023163"/>
    </source>
</evidence>
<dbReference type="PRINTS" id="PR00367">
    <property type="entry name" value="ETHRSPELEMNT"/>
</dbReference>
<dbReference type="Gene3D" id="3.30.730.10">
    <property type="entry name" value="AP2/ERF domain"/>
    <property type="match status" value="1"/>
</dbReference>
<dbReference type="CDD" id="cd00018">
    <property type="entry name" value="AP2"/>
    <property type="match status" value="1"/>
</dbReference>
<evidence type="ECO:0000256" key="1">
    <source>
        <dbReference type="ARBA" id="ARBA00004123"/>
    </source>
</evidence>
<dbReference type="PANTHER" id="PTHR31190:SF142">
    <property type="entry name" value="ETHYLENE-RESPONSIVE TRANSCRIPTION FACTOR RAP2-3"/>
    <property type="match status" value="1"/>
</dbReference>
<evidence type="ECO:0000313" key="9">
    <source>
        <dbReference type="EMBL" id="KAK3189208.1"/>
    </source>
</evidence>
<dbReference type="PROSITE" id="PS51032">
    <property type="entry name" value="AP2_ERF"/>
    <property type="match status" value="1"/>
</dbReference>
<reference evidence="9" key="1">
    <citation type="journal article" date="2023" name="Plant J.">
        <title>Genome sequences and population genomics provide insights into the demographic history, inbreeding, and mutation load of two 'living fossil' tree species of Dipteronia.</title>
        <authorList>
            <person name="Feng Y."/>
            <person name="Comes H.P."/>
            <person name="Chen J."/>
            <person name="Zhu S."/>
            <person name="Lu R."/>
            <person name="Zhang X."/>
            <person name="Li P."/>
            <person name="Qiu J."/>
            <person name="Olsen K.M."/>
            <person name="Qiu Y."/>
        </authorList>
    </citation>
    <scope>NUCLEOTIDE SEQUENCE</scope>
    <source>
        <strain evidence="9">NBL</strain>
    </source>
</reference>
<dbReference type="InterPro" id="IPR001471">
    <property type="entry name" value="AP2/ERF_dom"/>
</dbReference>
<feature type="compositionally biased region" description="Polar residues" evidence="7">
    <location>
        <begin position="48"/>
        <end position="57"/>
    </location>
</feature>
<comment type="caution">
    <text evidence="9">The sequence shown here is derived from an EMBL/GenBank/DDBJ whole genome shotgun (WGS) entry which is preliminary data.</text>
</comment>
<proteinExistence type="inferred from homology"/>
<organism evidence="9 10">
    <name type="scientific">Dipteronia sinensis</name>
    <dbReference type="NCBI Taxonomy" id="43782"/>
    <lineage>
        <taxon>Eukaryota</taxon>
        <taxon>Viridiplantae</taxon>
        <taxon>Streptophyta</taxon>
        <taxon>Embryophyta</taxon>
        <taxon>Tracheophyta</taxon>
        <taxon>Spermatophyta</taxon>
        <taxon>Magnoliopsida</taxon>
        <taxon>eudicotyledons</taxon>
        <taxon>Gunneridae</taxon>
        <taxon>Pentapetalae</taxon>
        <taxon>rosids</taxon>
        <taxon>malvids</taxon>
        <taxon>Sapindales</taxon>
        <taxon>Sapindaceae</taxon>
        <taxon>Hippocastanoideae</taxon>
        <taxon>Acereae</taxon>
        <taxon>Dipteronia</taxon>
    </lineage>
</organism>
<comment type="subcellular location">
    <subcellularLocation>
        <location evidence="1">Nucleus</location>
    </subcellularLocation>
</comment>
<keyword evidence="4" id="KW-0804">Transcription</keyword>
<evidence type="ECO:0000256" key="7">
    <source>
        <dbReference type="SAM" id="MobiDB-lite"/>
    </source>
</evidence>
<dbReference type="SUPFAM" id="SSF54171">
    <property type="entry name" value="DNA-binding domain"/>
    <property type="match status" value="1"/>
</dbReference>
<dbReference type="Pfam" id="PF00847">
    <property type="entry name" value="AP2"/>
    <property type="match status" value="1"/>
</dbReference>
<keyword evidence="10" id="KW-1185">Reference proteome</keyword>
<sequence length="277" mass="31307">MCGGAIITDFVELRRGRKLTADDLWSELDTISDILGFDYTTGKIHNQIPPQKTNQVDEVSEEEDKKTDEKVSQLGGKLKKKTERTRKNVYRGIRQRPWGKWAAEIRDPHKGVRVWLGTFNTAVEAARAYDEAAMRIRGEKAKLNFPQPATPPPTADPPAKRRCFSPGETAASLPPPPPPPPPPPYLGFGYEDEFYQVLPNIETENKEELELKEQISNLESFLELEPTAATEAVTTQVSGSGGECEPMDLWMLDDVVLQTLDHHHHQLPENNNYRFIY</sequence>
<evidence type="ECO:0000256" key="5">
    <source>
        <dbReference type="ARBA" id="ARBA00023242"/>
    </source>
</evidence>
<name>A0AAD9ZR19_9ROSI</name>
<accession>A0AAD9ZR19</accession>
<dbReference type="InterPro" id="IPR036955">
    <property type="entry name" value="AP2/ERF_dom_sf"/>
</dbReference>